<dbReference type="EMBL" id="UINC01046372">
    <property type="protein sequence ID" value="SVB54303.1"/>
    <property type="molecule type" value="Genomic_DNA"/>
</dbReference>
<sequence>RITPTAGTIEVGHIHYSPLLQKTPAASEAMFLMMKRAFELGYRRYEWKCDALNAPSRRAALRLGFSYEGVFRQATVYKQRNRDTAWYATIDQEWPELKKAFEAWLDPANFDEVGTQKTSLSSLTAPILKSIG</sequence>
<proteinExistence type="predicted"/>
<evidence type="ECO:0000313" key="2">
    <source>
        <dbReference type="EMBL" id="SVB54303.1"/>
    </source>
</evidence>
<feature type="domain" description="N-acetyltransferase" evidence="1">
    <location>
        <begin position="1"/>
        <end position="83"/>
    </location>
</feature>
<dbReference type="InterPro" id="IPR016181">
    <property type="entry name" value="Acyl_CoA_acyltransferase"/>
</dbReference>
<dbReference type="PANTHER" id="PTHR43441">
    <property type="entry name" value="RIBOSOMAL-PROTEIN-SERINE ACETYLTRANSFERASE"/>
    <property type="match status" value="1"/>
</dbReference>
<accession>A0A382EWJ0</accession>
<dbReference type="GO" id="GO:1990189">
    <property type="term" value="F:protein N-terminal-serine acetyltransferase activity"/>
    <property type="evidence" value="ECO:0007669"/>
    <property type="project" value="TreeGrafter"/>
</dbReference>
<dbReference type="SUPFAM" id="SSF55729">
    <property type="entry name" value="Acyl-CoA N-acyltransferases (Nat)"/>
    <property type="match status" value="1"/>
</dbReference>
<reference evidence="2" key="1">
    <citation type="submission" date="2018-05" db="EMBL/GenBank/DDBJ databases">
        <authorList>
            <person name="Lanie J.A."/>
            <person name="Ng W.-L."/>
            <person name="Kazmierczak K.M."/>
            <person name="Andrzejewski T.M."/>
            <person name="Davidsen T.M."/>
            <person name="Wayne K.J."/>
            <person name="Tettelin H."/>
            <person name="Glass J.I."/>
            <person name="Rusch D."/>
            <person name="Podicherti R."/>
            <person name="Tsui H.-C.T."/>
            <person name="Winkler M.E."/>
        </authorList>
    </citation>
    <scope>NUCLEOTIDE SEQUENCE</scope>
</reference>
<dbReference type="GO" id="GO:0008999">
    <property type="term" value="F:protein-N-terminal-alanine acetyltransferase activity"/>
    <property type="evidence" value="ECO:0007669"/>
    <property type="project" value="TreeGrafter"/>
</dbReference>
<dbReference type="InterPro" id="IPR000182">
    <property type="entry name" value="GNAT_dom"/>
</dbReference>
<dbReference type="PROSITE" id="PS51186">
    <property type="entry name" value="GNAT"/>
    <property type="match status" value="1"/>
</dbReference>
<dbReference type="Gene3D" id="3.40.630.30">
    <property type="match status" value="1"/>
</dbReference>
<organism evidence="2">
    <name type="scientific">marine metagenome</name>
    <dbReference type="NCBI Taxonomy" id="408172"/>
    <lineage>
        <taxon>unclassified sequences</taxon>
        <taxon>metagenomes</taxon>
        <taxon>ecological metagenomes</taxon>
    </lineage>
</organism>
<feature type="non-terminal residue" evidence="2">
    <location>
        <position position="1"/>
    </location>
</feature>
<dbReference type="PANTHER" id="PTHR43441:SF2">
    <property type="entry name" value="FAMILY ACETYLTRANSFERASE, PUTATIVE (AFU_ORTHOLOGUE AFUA_7G00850)-RELATED"/>
    <property type="match status" value="1"/>
</dbReference>
<dbReference type="GO" id="GO:0005737">
    <property type="term" value="C:cytoplasm"/>
    <property type="evidence" value="ECO:0007669"/>
    <property type="project" value="TreeGrafter"/>
</dbReference>
<dbReference type="AlphaFoldDB" id="A0A382EWJ0"/>
<protein>
    <recommendedName>
        <fullName evidence="1">N-acetyltransferase domain-containing protein</fullName>
    </recommendedName>
</protein>
<gene>
    <name evidence="2" type="ORF">METZ01_LOCUS207157</name>
</gene>
<evidence type="ECO:0000259" key="1">
    <source>
        <dbReference type="PROSITE" id="PS51186"/>
    </source>
</evidence>
<dbReference type="InterPro" id="IPR051908">
    <property type="entry name" value="Ribosomal_N-acetyltransferase"/>
</dbReference>
<name>A0A382EWJ0_9ZZZZ</name>